<evidence type="ECO:0000259" key="5">
    <source>
        <dbReference type="PROSITE" id="PS50931"/>
    </source>
</evidence>
<evidence type="ECO:0000256" key="4">
    <source>
        <dbReference type="ARBA" id="ARBA00023163"/>
    </source>
</evidence>
<dbReference type="SUPFAM" id="SSF53850">
    <property type="entry name" value="Periplasmic binding protein-like II"/>
    <property type="match status" value="1"/>
</dbReference>
<reference evidence="7" key="1">
    <citation type="journal article" date="2019" name="Int. J. Syst. Evol. Microbiol.">
        <title>The Global Catalogue of Microorganisms (GCM) 10K type strain sequencing project: providing services to taxonomists for standard genome sequencing and annotation.</title>
        <authorList>
            <consortium name="The Broad Institute Genomics Platform"/>
            <consortium name="The Broad Institute Genome Sequencing Center for Infectious Disease"/>
            <person name="Wu L."/>
            <person name="Ma J."/>
        </authorList>
    </citation>
    <scope>NUCLEOTIDE SEQUENCE [LARGE SCALE GENOMIC DNA]</scope>
    <source>
        <strain evidence="7">CGMCC 1.10131</strain>
    </source>
</reference>
<dbReference type="Pfam" id="PF00126">
    <property type="entry name" value="HTH_1"/>
    <property type="match status" value="1"/>
</dbReference>
<dbReference type="Gene3D" id="3.40.190.10">
    <property type="entry name" value="Periplasmic binding protein-like II"/>
    <property type="match status" value="2"/>
</dbReference>
<keyword evidence="2" id="KW-0805">Transcription regulation</keyword>
<organism evidence="6 7">
    <name type="scientific">Agarivorans gilvus</name>
    <dbReference type="NCBI Taxonomy" id="680279"/>
    <lineage>
        <taxon>Bacteria</taxon>
        <taxon>Pseudomonadati</taxon>
        <taxon>Pseudomonadota</taxon>
        <taxon>Gammaproteobacteria</taxon>
        <taxon>Alteromonadales</taxon>
        <taxon>Alteromonadaceae</taxon>
        <taxon>Agarivorans</taxon>
    </lineage>
</organism>
<dbReference type="InterPro" id="IPR050176">
    <property type="entry name" value="LTTR"/>
</dbReference>
<dbReference type="RefSeq" id="WP_055733624.1">
    <property type="nucleotide sequence ID" value="NZ_BMDY01000008.1"/>
</dbReference>
<proteinExistence type="inferred from homology"/>
<dbReference type="PANTHER" id="PTHR30579:SF7">
    <property type="entry name" value="HTH-TYPE TRANSCRIPTIONAL REGULATOR LRHA-RELATED"/>
    <property type="match status" value="1"/>
</dbReference>
<dbReference type="Proteomes" id="UP000651977">
    <property type="component" value="Unassembled WGS sequence"/>
</dbReference>
<dbReference type="PROSITE" id="PS50931">
    <property type="entry name" value="HTH_LYSR"/>
    <property type="match status" value="1"/>
</dbReference>
<dbReference type="InterPro" id="IPR036390">
    <property type="entry name" value="WH_DNA-bd_sf"/>
</dbReference>
<evidence type="ECO:0000313" key="7">
    <source>
        <dbReference type="Proteomes" id="UP000651977"/>
    </source>
</evidence>
<keyword evidence="7" id="KW-1185">Reference proteome</keyword>
<dbReference type="InterPro" id="IPR000847">
    <property type="entry name" value="LysR_HTH_N"/>
</dbReference>
<dbReference type="PANTHER" id="PTHR30579">
    <property type="entry name" value="TRANSCRIPTIONAL REGULATOR"/>
    <property type="match status" value="1"/>
</dbReference>
<comment type="similarity">
    <text evidence="1">Belongs to the LysR transcriptional regulatory family.</text>
</comment>
<protein>
    <submittedName>
        <fullName evidence="6">LysR family transcriptional regulator</fullName>
    </submittedName>
</protein>
<dbReference type="Pfam" id="PF03466">
    <property type="entry name" value="LysR_substrate"/>
    <property type="match status" value="1"/>
</dbReference>
<dbReference type="SUPFAM" id="SSF46785">
    <property type="entry name" value="Winged helix' DNA-binding domain"/>
    <property type="match status" value="1"/>
</dbReference>
<dbReference type="InterPro" id="IPR036388">
    <property type="entry name" value="WH-like_DNA-bd_sf"/>
</dbReference>
<dbReference type="InterPro" id="IPR005119">
    <property type="entry name" value="LysR_subst-bd"/>
</dbReference>
<feature type="domain" description="HTH lysR-type" evidence="5">
    <location>
        <begin position="1"/>
        <end position="58"/>
    </location>
</feature>
<sequence>MDIDALRSLLAFVESGSFTRAASQTFRTQSAISAQMKKLQQQAASPLFIKEGRSLQLTPAGQALASYARRIVSLHDQALIEMKNSHATVELRLGCPDDYSISVLPLFAELLQQAVPNLSLRLRAAPSYLLRQSLDCGELDIAILTRSPDSDEGYLLRHDQGVWVSHPQRDLSLQQPIPLALYEADCKFHSSAIAGLDKAERPYRLLATSANHSGLYGMVKQGLAVAAMARSSKGELQELCATTMPPLPAIDIVVALATQPHVACSSTMIKDICEQFRQKDVELEPTLGEAVFN</sequence>
<gene>
    <name evidence="6" type="ORF">GCM10007414_16660</name>
</gene>
<evidence type="ECO:0000256" key="2">
    <source>
        <dbReference type="ARBA" id="ARBA00023015"/>
    </source>
</evidence>
<name>A0ABQ1I1L3_9ALTE</name>
<keyword evidence="4" id="KW-0804">Transcription</keyword>
<dbReference type="EMBL" id="BMDY01000008">
    <property type="protein sequence ID" value="GGB04031.1"/>
    <property type="molecule type" value="Genomic_DNA"/>
</dbReference>
<comment type="caution">
    <text evidence="6">The sequence shown here is derived from an EMBL/GenBank/DDBJ whole genome shotgun (WGS) entry which is preliminary data.</text>
</comment>
<evidence type="ECO:0000256" key="3">
    <source>
        <dbReference type="ARBA" id="ARBA00023125"/>
    </source>
</evidence>
<accession>A0ABQ1I1L3</accession>
<evidence type="ECO:0000256" key="1">
    <source>
        <dbReference type="ARBA" id="ARBA00009437"/>
    </source>
</evidence>
<dbReference type="Gene3D" id="1.10.10.10">
    <property type="entry name" value="Winged helix-like DNA-binding domain superfamily/Winged helix DNA-binding domain"/>
    <property type="match status" value="1"/>
</dbReference>
<evidence type="ECO:0000313" key="6">
    <source>
        <dbReference type="EMBL" id="GGB04031.1"/>
    </source>
</evidence>
<keyword evidence="3" id="KW-0238">DNA-binding</keyword>